<accession>A0ACB5SW51</accession>
<evidence type="ECO:0000313" key="1">
    <source>
        <dbReference type="EMBL" id="GME74248.1"/>
    </source>
</evidence>
<dbReference type="EMBL" id="BSXS01000874">
    <property type="protein sequence ID" value="GME74248.1"/>
    <property type="molecule type" value="Genomic_DNA"/>
</dbReference>
<reference evidence="1" key="1">
    <citation type="submission" date="2023-04" db="EMBL/GenBank/DDBJ databases">
        <title>Ambrosiozyma monospora NBRC 10751.</title>
        <authorList>
            <person name="Ichikawa N."/>
            <person name="Sato H."/>
            <person name="Tonouchi N."/>
        </authorList>
    </citation>
    <scope>NUCLEOTIDE SEQUENCE</scope>
    <source>
        <strain evidence="1">NBRC 10751</strain>
    </source>
</reference>
<sequence length="222" mass="25479">MSESEPRGILKNAPQQAPYKVEEANYIDPSSAEFDRKKVIENTKLNSKLAAEASAKGDLIRAKIQEKKRKASLSASSVDEDDHLKWDEKNILLNEQEKSATMVIDEPKTPYEGGFDPNNEYYREDNEEDDDESALDDLSLGEALVDTKSASPSGKGRIEVVPQEEPEEEEEQPQEEERELTREEKHRLFELKRKQHYHLKGSVLHRAIQVDEEDIEEELNEK</sequence>
<gene>
    <name evidence="1" type="ORF">Amon02_000170400</name>
</gene>
<proteinExistence type="predicted"/>
<dbReference type="Proteomes" id="UP001165064">
    <property type="component" value="Unassembled WGS sequence"/>
</dbReference>
<comment type="caution">
    <text evidence="1">The sequence shown here is derived from an EMBL/GenBank/DDBJ whole genome shotgun (WGS) entry which is preliminary data.</text>
</comment>
<organism evidence="1 2">
    <name type="scientific">Ambrosiozyma monospora</name>
    <name type="common">Yeast</name>
    <name type="synonym">Endomycopsis monosporus</name>
    <dbReference type="NCBI Taxonomy" id="43982"/>
    <lineage>
        <taxon>Eukaryota</taxon>
        <taxon>Fungi</taxon>
        <taxon>Dikarya</taxon>
        <taxon>Ascomycota</taxon>
        <taxon>Saccharomycotina</taxon>
        <taxon>Pichiomycetes</taxon>
        <taxon>Pichiales</taxon>
        <taxon>Pichiaceae</taxon>
        <taxon>Ambrosiozyma</taxon>
    </lineage>
</organism>
<protein>
    <submittedName>
        <fullName evidence="1">Unnamed protein product</fullName>
    </submittedName>
</protein>
<evidence type="ECO:0000313" key="2">
    <source>
        <dbReference type="Proteomes" id="UP001165064"/>
    </source>
</evidence>
<name>A0ACB5SW51_AMBMO</name>
<keyword evidence="2" id="KW-1185">Reference proteome</keyword>